<evidence type="ECO:0000313" key="3">
    <source>
        <dbReference type="Proteomes" id="UP001163046"/>
    </source>
</evidence>
<sequence length="352" mass="39299">MDEAKDLLAQLIPAAQGNKSKTKELEEKKQTIQELYQLYTDLVFSGVTPITAEELLGQTEQTKNPKDTQAVQSDQVVWIGHQHYFKAKASPQEGCARMQEKDFWTQFFQSHYFHRDRTNPRPMPGDMFTECAKEDEHEQLSRKLATFKDPLLDLTGASPVPHEGYGQSAELIDTKNNAVTQSLFRRLNHHSLMVLQTTTAGSSTTTEKEKNGKNGNVKETAPPAKKTRLREMVGYDDLAEPQARELPSLKIADPSKFSRGLIPTVPKERGSLHSKRSHTDVSLAVECNHREVEHWQPNLPGALPSDMACHVLSEMSPGGSLMSTTSETSMQHLVSSSLQAEVSYSIIHCQSS</sequence>
<dbReference type="AlphaFoldDB" id="A0A9W9YTP0"/>
<accession>A0A9W9YTP0</accession>
<name>A0A9W9YTP0_9CNID</name>
<dbReference type="EMBL" id="MU827141">
    <property type="protein sequence ID" value="KAJ7369262.1"/>
    <property type="molecule type" value="Genomic_DNA"/>
</dbReference>
<evidence type="ECO:0000256" key="1">
    <source>
        <dbReference type="SAM" id="MobiDB-lite"/>
    </source>
</evidence>
<dbReference type="GO" id="GO:0000439">
    <property type="term" value="C:transcription factor TFIIH core complex"/>
    <property type="evidence" value="ECO:0007669"/>
    <property type="project" value="InterPro"/>
</dbReference>
<feature type="region of interest" description="Disordered" evidence="1">
    <location>
        <begin position="197"/>
        <end position="226"/>
    </location>
</feature>
<dbReference type="OrthoDB" id="360521at2759"/>
<comment type="caution">
    <text evidence="2">The sequence shown here is derived from an EMBL/GenBank/DDBJ whole genome shotgun (WGS) entry which is preliminary data.</text>
</comment>
<proteinExistence type="predicted"/>
<dbReference type="GO" id="GO:0006289">
    <property type="term" value="P:nucleotide-excision repair"/>
    <property type="evidence" value="ECO:0007669"/>
    <property type="project" value="InterPro"/>
</dbReference>
<dbReference type="InterPro" id="IPR027079">
    <property type="entry name" value="Tfb1/GTF2H1"/>
</dbReference>
<organism evidence="2 3">
    <name type="scientific">Desmophyllum pertusum</name>
    <dbReference type="NCBI Taxonomy" id="174260"/>
    <lineage>
        <taxon>Eukaryota</taxon>
        <taxon>Metazoa</taxon>
        <taxon>Cnidaria</taxon>
        <taxon>Anthozoa</taxon>
        <taxon>Hexacorallia</taxon>
        <taxon>Scleractinia</taxon>
        <taxon>Caryophylliina</taxon>
        <taxon>Caryophylliidae</taxon>
        <taxon>Desmophyllum</taxon>
    </lineage>
</organism>
<keyword evidence="3" id="KW-1185">Reference proteome</keyword>
<protein>
    <submittedName>
        <fullName evidence="2">General transcription factor IIH subunit 1</fullName>
    </submittedName>
</protein>
<dbReference type="Proteomes" id="UP001163046">
    <property type="component" value="Unassembled WGS sequence"/>
</dbReference>
<gene>
    <name evidence="2" type="primary">GTF2H1_5</name>
    <name evidence="2" type="ORF">OS493_040219</name>
</gene>
<reference evidence="2" key="1">
    <citation type="submission" date="2023-01" db="EMBL/GenBank/DDBJ databases">
        <title>Genome assembly of the deep-sea coral Lophelia pertusa.</title>
        <authorList>
            <person name="Herrera S."/>
            <person name="Cordes E."/>
        </authorList>
    </citation>
    <scope>NUCLEOTIDE SEQUENCE</scope>
    <source>
        <strain evidence="2">USNM1676648</strain>
        <tissue evidence="2">Polyp</tissue>
    </source>
</reference>
<dbReference type="PANTHER" id="PTHR12856">
    <property type="entry name" value="TRANSCRIPTION INITIATION FACTOR IIH-RELATED"/>
    <property type="match status" value="1"/>
</dbReference>
<evidence type="ECO:0000313" key="2">
    <source>
        <dbReference type="EMBL" id="KAJ7369262.1"/>
    </source>
</evidence>
<dbReference type="GO" id="GO:0006351">
    <property type="term" value="P:DNA-templated transcription"/>
    <property type="evidence" value="ECO:0007669"/>
    <property type="project" value="InterPro"/>
</dbReference>